<dbReference type="NCBIfam" id="TIGR00255">
    <property type="entry name" value="YicC/YloC family endoribonuclease"/>
    <property type="match status" value="1"/>
</dbReference>
<name>V7I846_9CLOT</name>
<dbReference type="AlphaFoldDB" id="V7I846"/>
<dbReference type="InterPro" id="IPR005229">
    <property type="entry name" value="YicC/YloC-like"/>
</dbReference>
<evidence type="ECO:0000256" key="5">
    <source>
        <dbReference type="ARBA" id="ARBA00035648"/>
    </source>
</evidence>
<dbReference type="PATRIC" id="fig|994573.3.peg.675"/>
<feature type="domain" description="Endoribonuclease YicC-like N-terminal" evidence="6">
    <location>
        <begin position="2"/>
        <end position="156"/>
    </location>
</feature>
<dbReference type="GO" id="GO:0004521">
    <property type="term" value="F:RNA endonuclease activity"/>
    <property type="evidence" value="ECO:0007669"/>
    <property type="project" value="InterPro"/>
</dbReference>
<dbReference type="eggNOG" id="COG1561">
    <property type="taxonomic scope" value="Bacteria"/>
</dbReference>
<evidence type="ECO:0000256" key="1">
    <source>
        <dbReference type="ARBA" id="ARBA00001968"/>
    </source>
</evidence>
<evidence type="ECO:0000256" key="2">
    <source>
        <dbReference type="ARBA" id="ARBA00022722"/>
    </source>
</evidence>
<keyword evidence="4" id="KW-0378">Hydrolase</keyword>
<sequence>MIKSMTGFGRALADDGKRSVIVELKGVNHRYFDVNIRMPKSLFPLEDRIRKTLQEYITRGKLDMFITYRNHIKDDLEVKYNESLAGRYASVLKRMRDELGLVDDVSVSLISKFPDVVYTEETEENLDEIWILLEKAVRDASAIMQDMRQKEGELLKRDMLQKADSILDKLEIIKSREVTVMPAYREKLFERLKGIMDQIPVDENRLALEVAMYSDRASIDEEITRLASHMEQFRSFLAEEEPVGRKLDFLAQEMNREANTMASKSVDITITNTVLEIKNDIEKIREQMQNIE</sequence>
<dbReference type="OrthoDB" id="9771229at2"/>
<evidence type="ECO:0000256" key="3">
    <source>
        <dbReference type="ARBA" id="ARBA00022759"/>
    </source>
</evidence>
<feature type="domain" description="Endoribonuclease YicC-like C-terminal" evidence="7">
    <location>
        <begin position="173"/>
        <end position="292"/>
    </location>
</feature>
<evidence type="ECO:0000313" key="9">
    <source>
        <dbReference type="Proteomes" id="UP000017747"/>
    </source>
</evidence>
<evidence type="ECO:0008006" key="10">
    <source>
        <dbReference type="Google" id="ProtNLM"/>
    </source>
</evidence>
<comment type="cofactor">
    <cofactor evidence="1">
        <name>a divalent metal cation</name>
        <dbReference type="ChEBI" id="CHEBI:60240"/>
    </cofactor>
</comment>
<organism evidence="8 9">
    <name type="scientific">Youngiibacter fragilis 232.1</name>
    <dbReference type="NCBI Taxonomy" id="994573"/>
    <lineage>
        <taxon>Bacteria</taxon>
        <taxon>Bacillati</taxon>
        <taxon>Bacillota</taxon>
        <taxon>Clostridia</taxon>
        <taxon>Eubacteriales</taxon>
        <taxon>Clostridiaceae</taxon>
        <taxon>Youngiibacter</taxon>
    </lineage>
</organism>
<dbReference type="InterPro" id="IPR013527">
    <property type="entry name" value="YicC-like_N"/>
</dbReference>
<proteinExistence type="inferred from homology"/>
<evidence type="ECO:0000259" key="7">
    <source>
        <dbReference type="Pfam" id="PF08340"/>
    </source>
</evidence>
<accession>V7I846</accession>
<protein>
    <recommendedName>
        <fullName evidence="10">Stress-induced protein</fullName>
    </recommendedName>
</protein>
<dbReference type="STRING" id="994573.T472_0203570"/>
<dbReference type="RefSeq" id="WP_023387384.1">
    <property type="nucleotide sequence ID" value="NZ_AXUN02000046.1"/>
</dbReference>
<keyword evidence="3" id="KW-0255">Endonuclease</keyword>
<dbReference type="InterPro" id="IPR013551">
    <property type="entry name" value="YicC-like_C"/>
</dbReference>
<gene>
    <name evidence="8" type="ORF">T472_0203570</name>
</gene>
<evidence type="ECO:0000313" key="8">
    <source>
        <dbReference type="EMBL" id="ETA82053.1"/>
    </source>
</evidence>
<evidence type="ECO:0000259" key="6">
    <source>
        <dbReference type="Pfam" id="PF03755"/>
    </source>
</evidence>
<dbReference type="GO" id="GO:0016787">
    <property type="term" value="F:hydrolase activity"/>
    <property type="evidence" value="ECO:0007669"/>
    <property type="project" value="UniProtKB-KW"/>
</dbReference>
<comment type="similarity">
    <text evidence="5">Belongs to the YicC/YloC family.</text>
</comment>
<evidence type="ECO:0000256" key="4">
    <source>
        <dbReference type="ARBA" id="ARBA00022801"/>
    </source>
</evidence>
<keyword evidence="9" id="KW-1185">Reference proteome</keyword>
<dbReference type="EMBL" id="AXUN02000046">
    <property type="protein sequence ID" value="ETA82053.1"/>
    <property type="molecule type" value="Genomic_DNA"/>
</dbReference>
<dbReference type="PANTHER" id="PTHR30636:SF3">
    <property type="entry name" value="UPF0701 PROTEIN YICC"/>
    <property type="match status" value="1"/>
</dbReference>
<dbReference type="Pfam" id="PF03755">
    <property type="entry name" value="YicC-like_N"/>
    <property type="match status" value="1"/>
</dbReference>
<reference evidence="8 9" key="1">
    <citation type="journal article" date="2014" name="Genome Announc.">
        <title>Genome Sequence of Youngiibacter fragilis, the Type Strain of the Genus Youngiibacter.</title>
        <authorList>
            <person name="Wawrik C.B."/>
            <person name="Callaghan A.V."/>
            <person name="Stamps B.W."/>
            <person name="Wawrik B."/>
        </authorList>
    </citation>
    <scope>NUCLEOTIDE SEQUENCE [LARGE SCALE GENOMIC DNA]</scope>
    <source>
        <strain evidence="8 9">232.1</strain>
    </source>
</reference>
<dbReference type="PANTHER" id="PTHR30636">
    <property type="entry name" value="UPF0701 PROTEIN YICC"/>
    <property type="match status" value="1"/>
</dbReference>
<dbReference type="Proteomes" id="UP000017747">
    <property type="component" value="Unassembled WGS sequence"/>
</dbReference>
<keyword evidence="2" id="KW-0540">Nuclease</keyword>
<comment type="caution">
    <text evidence="8">The sequence shown here is derived from an EMBL/GenBank/DDBJ whole genome shotgun (WGS) entry which is preliminary data.</text>
</comment>
<dbReference type="Pfam" id="PF08340">
    <property type="entry name" value="YicC-like_C"/>
    <property type="match status" value="1"/>
</dbReference>